<accession>A0A414J4Z4</accession>
<sequence length="252" mass="28608">MANDEIKVKSLKKAIEVLNCFTEKENWGITEISEKLGLYKSNVHNILSTYKAMGYVNQNPETGLYRLDVGIFKLSRALGMQYKIAKVALPYMQALSNKVQENVFLAIPRDDVALYMEATYPMGCTSMIREMLGMEAKMYCTGLGKAMMAYLPKNLQEEYASRPLEAYTENTITDKETLLEELRQTRIRGYALDNMEHEFGVKCIAVPILNMDGQVIAGLSITGRASEIDWKRENERILLKLKECALSIQDSM</sequence>
<evidence type="ECO:0000256" key="2">
    <source>
        <dbReference type="ARBA" id="ARBA00023125"/>
    </source>
</evidence>
<evidence type="ECO:0000313" key="7">
    <source>
        <dbReference type="Proteomes" id="UP000283745"/>
    </source>
</evidence>
<dbReference type="PROSITE" id="PS51078">
    <property type="entry name" value="ICLR_ED"/>
    <property type="match status" value="1"/>
</dbReference>
<dbReference type="InterPro" id="IPR036388">
    <property type="entry name" value="WH-like_DNA-bd_sf"/>
</dbReference>
<evidence type="ECO:0000259" key="5">
    <source>
        <dbReference type="PROSITE" id="PS51078"/>
    </source>
</evidence>
<dbReference type="PANTHER" id="PTHR30136">
    <property type="entry name" value="HELIX-TURN-HELIX TRANSCRIPTIONAL REGULATOR, ICLR FAMILY"/>
    <property type="match status" value="1"/>
</dbReference>
<dbReference type="InterPro" id="IPR029016">
    <property type="entry name" value="GAF-like_dom_sf"/>
</dbReference>
<dbReference type="Proteomes" id="UP000283745">
    <property type="component" value="Unassembled WGS sequence"/>
</dbReference>
<organism evidence="6 7">
    <name type="scientific">Blautia obeum</name>
    <dbReference type="NCBI Taxonomy" id="40520"/>
    <lineage>
        <taxon>Bacteria</taxon>
        <taxon>Bacillati</taxon>
        <taxon>Bacillota</taxon>
        <taxon>Clostridia</taxon>
        <taxon>Lachnospirales</taxon>
        <taxon>Lachnospiraceae</taxon>
        <taxon>Blautia</taxon>
    </lineage>
</organism>
<dbReference type="RefSeq" id="WP_015541552.1">
    <property type="nucleotide sequence ID" value="NZ_CABJFK010000007.1"/>
</dbReference>
<dbReference type="Pfam" id="PF01614">
    <property type="entry name" value="IclR_C"/>
    <property type="match status" value="1"/>
</dbReference>
<dbReference type="Pfam" id="PF09339">
    <property type="entry name" value="HTH_IclR"/>
    <property type="match status" value="1"/>
</dbReference>
<evidence type="ECO:0000259" key="4">
    <source>
        <dbReference type="PROSITE" id="PS51077"/>
    </source>
</evidence>
<dbReference type="InterPro" id="IPR005471">
    <property type="entry name" value="Tscrpt_reg_IclR_N"/>
</dbReference>
<reference evidence="6 7" key="1">
    <citation type="submission" date="2018-08" db="EMBL/GenBank/DDBJ databases">
        <title>A genome reference for cultivated species of the human gut microbiota.</title>
        <authorList>
            <person name="Zou Y."/>
            <person name="Xue W."/>
            <person name="Luo G."/>
        </authorList>
    </citation>
    <scope>NUCLEOTIDE SEQUENCE [LARGE SCALE GENOMIC DNA]</scope>
    <source>
        <strain evidence="6 7">AM28-23</strain>
    </source>
</reference>
<evidence type="ECO:0000256" key="1">
    <source>
        <dbReference type="ARBA" id="ARBA00023015"/>
    </source>
</evidence>
<dbReference type="GO" id="GO:0045892">
    <property type="term" value="P:negative regulation of DNA-templated transcription"/>
    <property type="evidence" value="ECO:0007669"/>
    <property type="project" value="TreeGrafter"/>
</dbReference>
<dbReference type="PANTHER" id="PTHR30136:SF24">
    <property type="entry name" value="HTH-TYPE TRANSCRIPTIONAL REPRESSOR ALLR"/>
    <property type="match status" value="1"/>
</dbReference>
<evidence type="ECO:0000313" key="6">
    <source>
        <dbReference type="EMBL" id="RHE39520.1"/>
    </source>
</evidence>
<name>A0A414J4Z4_9FIRM</name>
<dbReference type="Gene3D" id="3.30.450.40">
    <property type="match status" value="1"/>
</dbReference>
<feature type="domain" description="IclR-ED" evidence="5">
    <location>
        <begin position="70"/>
        <end position="252"/>
    </location>
</feature>
<dbReference type="InterPro" id="IPR050707">
    <property type="entry name" value="HTH_MetabolicPath_Reg"/>
</dbReference>
<dbReference type="GO" id="GO:0003700">
    <property type="term" value="F:DNA-binding transcription factor activity"/>
    <property type="evidence" value="ECO:0007669"/>
    <property type="project" value="TreeGrafter"/>
</dbReference>
<keyword evidence="2" id="KW-0238">DNA-binding</keyword>
<keyword evidence="1" id="KW-0805">Transcription regulation</keyword>
<dbReference type="SUPFAM" id="SSF55781">
    <property type="entry name" value="GAF domain-like"/>
    <property type="match status" value="1"/>
</dbReference>
<dbReference type="SMART" id="SM00346">
    <property type="entry name" value="HTH_ICLR"/>
    <property type="match status" value="1"/>
</dbReference>
<keyword evidence="3" id="KW-0804">Transcription</keyword>
<proteinExistence type="predicted"/>
<dbReference type="EMBL" id="QSKF01000007">
    <property type="protein sequence ID" value="RHE39520.1"/>
    <property type="molecule type" value="Genomic_DNA"/>
</dbReference>
<feature type="domain" description="HTH iclR-type" evidence="4">
    <location>
        <begin position="8"/>
        <end position="69"/>
    </location>
</feature>
<dbReference type="Gene3D" id="1.10.10.10">
    <property type="entry name" value="Winged helix-like DNA-binding domain superfamily/Winged helix DNA-binding domain"/>
    <property type="match status" value="1"/>
</dbReference>
<dbReference type="InterPro" id="IPR014757">
    <property type="entry name" value="Tscrpt_reg_IclR_C"/>
</dbReference>
<dbReference type="InterPro" id="IPR036390">
    <property type="entry name" value="WH_DNA-bd_sf"/>
</dbReference>
<dbReference type="SUPFAM" id="SSF46785">
    <property type="entry name" value="Winged helix' DNA-binding domain"/>
    <property type="match status" value="1"/>
</dbReference>
<gene>
    <name evidence="6" type="ORF">DW740_09780</name>
</gene>
<protein>
    <submittedName>
        <fullName evidence="6">IclR family transcriptional regulator</fullName>
    </submittedName>
</protein>
<evidence type="ECO:0000256" key="3">
    <source>
        <dbReference type="ARBA" id="ARBA00023163"/>
    </source>
</evidence>
<comment type="caution">
    <text evidence="6">The sequence shown here is derived from an EMBL/GenBank/DDBJ whole genome shotgun (WGS) entry which is preliminary data.</text>
</comment>
<dbReference type="PROSITE" id="PS51077">
    <property type="entry name" value="HTH_ICLR"/>
    <property type="match status" value="1"/>
</dbReference>
<dbReference type="AlphaFoldDB" id="A0A414J4Z4"/>
<dbReference type="GO" id="GO:0003677">
    <property type="term" value="F:DNA binding"/>
    <property type="evidence" value="ECO:0007669"/>
    <property type="project" value="UniProtKB-KW"/>
</dbReference>